<feature type="coiled-coil region" evidence="1">
    <location>
        <begin position="45"/>
        <end position="72"/>
    </location>
</feature>
<evidence type="ECO:0000313" key="2">
    <source>
        <dbReference type="EMBL" id="MDQ0201128.1"/>
    </source>
</evidence>
<keyword evidence="1" id="KW-0175">Coiled coil</keyword>
<name>A0ABT9XZZ1_9BACI</name>
<accession>A0ABT9XZZ1</accession>
<evidence type="ECO:0000313" key="3">
    <source>
        <dbReference type="Proteomes" id="UP001224122"/>
    </source>
</evidence>
<dbReference type="RefSeq" id="WP_307412140.1">
    <property type="nucleotide sequence ID" value="NZ_JAUSTW010000008.1"/>
</dbReference>
<reference evidence="2 3" key="1">
    <citation type="submission" date="2023-07" db="EMBL/GenBank/DDBJ databases">
        <title>Genomic Encyclopedia of Type Strains, Phase IV (KMG-IV): sequencing the most valuable type-strain genomes for metagenomic binning, comparative biology and taxonomic classification.</title>
        <authorList>
            <person name="Goeker M."/>
        </authorList>
    </citation>
    <scope>NUCLEOTIDE SEQUENCE [LARGE SCALE GENOMIC DNA]</scope>
    <source>
        <strain evidence="2 3">DSM 27594</strain>
    </source>
</reference>
<comment type="caution">
    <text evidence="2">The sequence shown here is derived from an EMBL/GenBank/DDBJ whole genome shotgun (WGS) entry which is preliminary data.</text>
</comment>
<gene>
    <name evidence="2" type="ORF">J2S10_004334</name>
</gene>
<organism evidence="2 3">
    <name type="scientific">Neobacillus ginsengisoli</name>
    <dbReference type="NCBI Taxonomy" id="904295"/>
    <lineage>
        <taxon>Bacteria</taxon>
        <taxon>Bacillati</taxon>
        <taxon>Bacillota</taxon>
        <taxon>Bacilli</taxon>
        <taxon>Bacillales</taxon>
        <taxon>Bacillaceae</taxon>
        <taxon>Neobacillus</taxon>
    </lineage>
</organism>
<evidence type="ECO:0000256" key="1">
    <source>
        <dbReference type="SAM" id="Coils"/>
    </source>
</evidence>
<sequence length="101" mass="11764">MKSTIEKLQKLHTSAQKLETVLQEFWSLIDEIEEDNEFSDLLNKAKNYQSKKQKSDENLEELSIRLNEFENSMGQIPEDGTAAVDFEDAISELIEWIKNNK</sequence>
<dbReference type="Proteomes" id="UP001224122">
    <property type="component" value="Unassembled WGS sequence"/>
</dbReference>
<keyword evidence="3" id="KW-1185">Reference proteome</keyword>
<protein>
    <submittedName>
        <fullName evidence="2">Chaperonin cofactor prefoldin</fullName>
    </submittedName>
</protein>
<dbReference type="EMBL" id="JAUSTW010000008">
    <property type="protein sequence ID" value="MDQ0201128.1"/>
    <property type="molecule type" value="Genomic_DNA"/>
</dbReference>
<proteinExistence type="predicted"/>